<keyword evidence="3" id="KW-1185">Reference proteome</keyword>
<protein>
    <submittedName>
        <fullName evidence="4">Uncharacterized protein LOC115633366</fullName>
    </submittedName>
</protein>
<feature type="chain" id="PRO_5026777206" evidence="2">
    <location>
        <begin position="22"/>
        <end position="263"/>
    </location>
</feature>
<evidence type="ECO:0000313" key="4">
    <source>
        <dbReference type="RefSeq" id="XP_030386670.1"/>
    </source>
</evidence>
<gene>
    <name evidence="4" type="primary">LOC115633366</name>
</gene>
<dbReference type="GeneID" id="115633366"/>
<keyword evidence="2" id="KW-0732">Signal</keyword>
<feature type="coiled-coil region" evidence="1">
    <location>
        <begin position="42"/>
        <end position="129"/>
    </location>
</feature>
<proteinExistence type="predicted"/>
<organism evidence="3 4">
    <name type="scientific">Drosophila lebanonensis</name>
    <name type="common">Fruit fly</name>
    <name type="synonym">Scaptodrosophila lebanonensis</name>
    <dbReference type="NCBI Taxonomy" id="7225"/>
    <lineage>
        <taxon>Eukaryota</taxon>
        <taxon>Metazoa</taxon>
        <taxon>Ecdysozoa</taxon>
        <taxon>Arthropoda</taxon>
        <taxon>Hexapoda</taxon>
        <taxon>Insecta</taxon>
        <taxon>Pterygota</taxon>
        <taxon>Neoptera</taxon>
        <taxon>Endopterygota</taxon>
        <taxon>Diptera</taxon>
        <taxon>Brachycera</taxon>
        <taxon>Muscomorpha</taxon>
        <taxon>Ephydroidea</taxon>
        <taxon>Drosophilidae</taxon>
        <taxon>Scaptodrosophila</taxon>
    </lineage>
</organism>
<dbReference type="AlphaFoldDB" id="A0A6J2UEU5"/>
<keyword evidence="1" id="KW-0175">Coiled coil</keyword>
<reference evidence="4" key="1">
    <citation type="submission" date="2025-08" db="UniProtKB">
        <authorList>
            <consortium name="RefSeq"/>
        </authorList>
    </citation>
    <scope>IDENTIFICATION</scope>
    <source>
        <strain evidence="4">11010-0011.00</strain>
        <tissue evidence="4">Whole body</tissue>
    </source>
</reference>
<feature type="signal peptide" evidence="2">
    <location>
        <begin position="1"/>
        <end position="21"/>
    </location>
</feature>
<evidence type="ECO:0000256" key="2">
    <source>
        <dbReference type="SAM" id="SignalP"/>
    </source>
</evidence>
<evidence type="ECO:0000256" key="1">
    <source>
        <dbReference type="SAM" id="Coils"/>
    </source>
</evidence>
<accession>A0A6J2UEU5</accession>
<dbReference type="RefSeq" id="XP_030386670.1">
    <property type="nucleotide sequence ID" value="XM_030530810.1"/>
</dbReference>
<dbReference type="Proteomes" id="UP000504634">
    <property type="component" value="Unplaced"/>
</dbReference>
<name>A0A6J2UEU5_DROLE</name>
<sequence>MSWSRSNLVAIIFTFSGLFVATQTTGSGHGHLTASGLRALELSALRSHKQLLQDELARLLMEPASLESPMLLEELQQRQRDIQMKIDRLETMQELGKSEQLSVNLTADFERLQHKLDDLKSQVEAMDMRLTSTTHPEDKGSAGQLVKQEHAAQPALPTSFLWTPLLSMPEFLPASVAAQPGSSGGAEESPSLIKRLLAILRPSSATNLRGHWTSSPAAVQSNPQADRVLSANELLPHLQLQRHYINEAIKRLELLSSTRHAKD</sequence>
<dbReference type="OrthoDB" id="7856899at2759"/>
<evidence type="ECO:0000313" key="3">
    <source>
        <dbReference type="Proteomes" id="UP000504634"/>
    </source>
</evidence>